<evidence type="ECO:0000313" key="3">
    <source>
        <dbReference type="Proteomes" id="UP000775213"/>
    </source>
</evidence>
<reference evidence="2 3" key="1">
    <citation type="journal article" date="2021" name="Hortic Res">
        <title>Chromosome-scale assembly of the Dendrobium chrysotoxum genome enhances the understanding of orchid evolution.</title>
        <authorList>
            <person name="Zhang Y."/>
            <person name="Zhang G.Q."/>
            <person name="Zhang D."/>
            <person name="Liu X.D."/>
            <person name="Xu X.Y."/>
            <person name="Sun W.H."/>
            <person name="Yu X."/>
            <person name="Zhu X."/>
            <person name="Wang Z.W."/>
            <person name="Zhao X."/>
            <person name="Zhong W.Y."/>
            <person name="Chen H."/>
            <person name="Yin W.L."/>
            <person name="Huang T."/>
            <person name="Niu S.C."/>
            <person name="Liu Z.J."/>
        </authorList>
    </citation>
    <scope>NUCLEOTIDE SEQUENCE [LARGE SCALE GENOMIC DNA]</scope>
    <source>
        <strain evidence="2">Lindl</strain>
    </source>
</reference>
<dbReference type="EMBL" id="JAGFBR010000016">
    <property type="protein sequence ID" value="KAH0453692.1"/>
    <property type="molecule type" value="Genomic_DNA"/>
</dbReference>
<accession>A0AAV7GDP2</accession>
<dbReference type="Proteomes" id="UP000775213">
    <property type="component" value="Unassembled WGS sequence"/>
</dbReference>
<feature type="compositionally biased region" description="Basic and acidic residues" evidence="1">
    <location>
        <begin position="1"/>
        <end position="13"/>
    </location>
</feature>
<dbReference type="PANTHER" id="PTHR43991">
    <property type="entry name" value="WD REPEAT PROTEIN (AFU_ORTHOLOGUE AFUA_8G05640)-RELATED"/>
    <property type="match status" value="1"/>
</dbReference>
<proteinExistence type="predicted"/>
<feature type="region of interest" description="Disordered" evidence="1">
    <location>
        <begin position="1"/>
        <end position="32"/>
    </location>
</feature>
<organism evidence="2 3">
    <name type="scientific">Dendrobium chrysotoxum</name>
    <name type="common">Orchid</name>
    <dbReference type="NCBI Taxonomy" id="161865"/>
    <lineage>
        <taxon>Eukaryota</taxon>
        <taxon>Viridiplantae</taxon>
        <taxon>Streptophyta</taxon>
        <taxon>Embryophyta</taxon>
        <taxon>Tracheophyta</taxon>
        <taxon>Spermatophyta</taxon>
        <taxon>Magnoliopsida</taxon>
        <taxon>Liliopsida</taxon>
        <taxon>Asparagales</taxon>
        <taxon>Orchidaceae</taxon>
        <taxon>Epidendroideae</taxon>
        <taxon>Malaxideae</taxon>
        <taxon>Dendrobiinae</taxon>
        <taxon>Dendrobium</taxon>
    </lineage>
</organism>
<gene>
    <name evidence="2" type="ORF">IEQ34_018016</name>
</gene>
<dbReference type="AlphaFoldDB" id="A0AAV7GDP2"/>
<comment type="caution">
    <text evidence="2">The sequence shown here is derived from an EMBL/GenBank/DDBJ whole genome shotgun (WGS) entry which is preliminary data.</text>
</comment>
<evidence type="ECO:0000313" key="2">
    <source>
        <dbReference type="EMBL" id="KAH0453692.1"/>
    </source>
</evidence>
<dbReference type="PANTHER" id="PTHR43991:SF12">
    <property type="entry name" value="WD REPEAT PROTEIN (AFU_ORTHOLOGUE AFUA_8G05640)"/>
    <property type="match status" value="1"/>
</dbReference>
<keyword evidence="3" id="KW-1185">Reference proteome</keyword>
<evidence type="ECO:0000256" key="1">
    <source>
        <dbReference type="SAM" id="MobiDB-lite"/>
    </source>
</evidence>
<name>A0AAV7GDP2_DENCH</name>
<protein>
    <submittedName>
        <fullName evidence="2">Uncharacterized protein</fullName>
    </submittedName>
</protein>
<sequence>MGDFQDGERHNDDSEVEYDAQEMTDTSALEYRNGKDIQGIPWERLNHSREKYREIRLKEYKNYENLPRSENELDKVSL</sequence>